<feature type="compositionally biased region" description="Basic residues" evidence="1">
    <location>
        <begin position="139"/>
        <end position="148"/>
    </location>
</feature>
<evidence type="ECO:0000256" key="1">
    <source>
        <dbReference type="SAM" id="MobiDB-lite"/>
    </source>
</evidence>
<dbReference type="Pfam" id="PF23324">
    <property type="entry name" value="DUF7086"/>
    <property type="match status" value="1"/>
</dbReference>
<dbReference type="PANTHER" id="PTHR34272">
    <property type="entry name" value="EXPRESSED PROTEIN"/>
    <property type="match status" value="1"/>
</dbReference>
<keyword evidence="4" id="KW-1185">Reference proteome</keyword>
<reference evidence="3" key="1">
    <citation type="journal article" date="2023" name="bioRxiv">
        <title>Improved chromosome-level genome assembly for marigold (Tagetes erecta).</title>
        <authorList>
            <person name="Jiang F."/>
            <person name="Yuan L."/>
            <person name="Wang S."/>
            <person name="Wang H."/>
            <person name="Xu D."/>
            <person name="Wang A."/>
            <person name="Fan W."/>
        </authorList>
    </citation>
    <scope>NUCLEOTIDE SEQUENCE</scope>
    <source>
        <strain evidence="3">WSJ</strain>
        <tissue evidence="3">Leaf</tissue>
    </source>
</reference>
<feature type="region of interest" description="Disordered" evidence="1">
    <location>
        <begin position="1"/>
        <end position="95"/>
    </location>
</feature>
<gene>
    <name evidence="3" type="ORF">QVD17_17481</name>
</gene>
<dbReference type="AlphaFoldDB" id="A0AAD8P1H4"/>
<name>A0AAD8P1H4_TARER</name>
<dbReference type="EMBL" id="JAUHHV010000004">
    <property type="protein sequence ID" value="KAK1428642.1"/>
    <property type="molecule type" value="Genomic_DNA"/>
</dbReference>
<evidence type="ECO:0000259" key="2">
    <source>
        <dbReference type="Pfam" id="PF23324"/>
    </source>
</evidence>
<proteinExistence type="predicted"/>
<dbReference type="InterPro" id="IPR055513">
    <property type="entry name" value="DUF7086"/>
</dbReference>
<feature type="region of interest" description="Disordered" evidence="1">
    <location>
        <begin position="121"/>
        <end position="164"/>
    </location>
</feature>
<evidence type="ECO:0000313" key="3">
    <source>
        <dbReference type="EMBL" id="KAK1428642.1"/>
    </source>
</evidence>
<feature type="compositionally biased region" description="Pro residues" evidence="1">
    <location>
        <begin position="32"/>
        <end position="42"/>
    </location>
</feature>
<dbReference type="PANTHER" id="PTHR34272:SF1">
    <property type="entry name" value="EXPRESSED PROTEIN"/>
    <property type="match status" value="1"/>
</dbReference>
<comment type="caution">
    <text evidence="3">The sequence shown here is derived from an EMBL/GenBank/DDBJ whole genome shotgun (WGS) entry which is preliminary data.</text>
</comment>
<feature type="domain" description="DUF7086" evidence="2">
    <location>
        <begin position="176"/>
        <end position="308"/>
    </location>
</feature>
<dbReference type="Proteomes" id="UP001229421">
    <property type="component" value="Unassembled WGS sequence"/>
</dbReference>
<feature type="compositionally biased region" description="Polar residues" evidence="1">
    <location>
        <begin position="50"/>
        <end position="64"/>
    </location>
</feature>
<sequence length="311" mass="36126">MLSGTTRKLLDFDHEDVPEKTTRRRIQIDIQLPPPPPPPSQPPVVIADQDTVSLSHHATDQQTMFVYIHPPQPSPDHQPPPPQQSQRSPVTENQDFDPQTELTMYSYGQFTQPQLPLPVATLQATFPPPPPPTQDLSHAPRRNRRKPSHAPGQGKSTIIPPPYPWATDRRAKVQTLKYLTENRIKTIAGEMECKRCQKTYEIEFDFERKYKEISEYVELHMYDFRDRAPANWMSPTLPKCRFCSQENSMKPVMRKKKSINWLFLFLGQMLGCCTLEQLKYFCKHTGNHRTGAKDRVLFLTYLELFKQIKMD</sequence>
<accession>A0AAD8P1H4</accession>
<organism evidence="3 4">
    <name type="scientific">Tagetes erecta</name>
    <name type="common">African marigold</name>
    <dbReference type="NCBI Taxonomy" id="13708"/>
    <lineage>
        <taxon>Eukaryota</taxon>
        <taxon>Viridiplantae</taxon>
        <taxon>Streptophyta</taxon>
        <taxon>Embryophyta</taxon>
        <taxon>Tracheophyta</taxon>
        <taxon>Spermatophyta</taxon>
        <taxon>Magnoliopsida</taxon>
        <taxon>eudicotyledons</taxon>
        <taxon>Gunneridae</taxon>
        <taxon>Pentapetalae</taxon>
        <taxon>asterids</taxon>
        <taxon>campanulids</taxon>
        <taxon>Asterales</taxon>
        <taxon>Asteraceae</taxon>
        <taxon>Asteroideae</taxon>
        <taxon>Heliantheae alliance</taxon>
        <taxon>Tageteae</taxon>
        <taxon>Tagetes</taxon>
    </lineage>
</organism>
<feature type="compositionally biased region" description="Basic and acidic residues" evidence="1">
    <location>
        <begin position="8"/>
        <end position="21"/>
    </location>
</feature>
<protein>
    <recommendedName>
        <fullName evidence="2">DUF7086 domain-containing protein</fullName>
    </recommendedName>
</protein>
<feature type="compositionally biased region" description="Pro residues" evidence="1">
    <location>
        <begin position="70"/>
        <end position="83"/>
    </location>
</feature>
<evidence type="ECO:0000313" key="4">
    <source>
        <dbReference type="Proteomes" id="UP001229421"/>
    </source>
</evidence>